<protein>
    <submittedName>
        <fullName evidence="1">Uncharacterized protein</fullName>
    </submittedName>
</protein>
<organism evidence="1 2">
    <name type="scientific">Lucilia cuprina</name>
    <name type="common">Green bottle fly</name>
    <name type="synonym">Australian sheep blowfly</name>
    <dbReference type="NCBI Taxonomy" id="7375"/>
    <lineage>
        <taxon>Eukaryota</taxon>
        <taxon>Metazoa</taxon>
        <taxon>Ecdysozoa</taxon>
        <taxon>Arthropoda</taxon>
        <taxon>Hexapoda</taxon>
        <taxon>Insecta</taxon>
        <taxon>Pterygota</taxon>
        <taxon>Neoptera</taxon>
        <taxon>Endopterygota</taxon>
        <taxon>Diptera</taxon>
        <taxon>Brachycera</taxon>
        <taxon>Muscomorpha</taxon>
        <taxon>Oestroidea</taxon>
        <taxon>Calliphoridae</taxon>
        <taxon>Luciliinae</taxon>
        <taxon>Lucilia</taxon>
    </lineage>
</organism>
<dbReference type="Proteomes" id="UP000037069">
    <property type="component" value="Unassembled WGS sequence"/>
</dbReference>
<dbReference type="AlphaFoldDB" id="A0A0L0C678"/>
<gene>
    <name evidence="1" type="ORF">FF38_00609</name>
</gene>
<reference evidence="1 2" key="1">
    <citation type="journal article" date="2015" name="Nat. Commun.">
        <title>Lucilia cuprina genome unlocks parasitic fly biology to underpin future interventions.</title>
        <authorList>
            <person name="Anstead C.A."/>
            <person name="Korhonen P.K."/>
            <person name="Young N.D."/>
            <person name="Hall R.S."/>
            <person name="Jex A.R."/>
            <person name="Murali S.C."/>
            <person name="Hughes D.S."/>
            <person name="Lee S.F."/>
            <person name="Perry T."/>
            <person name="Stroehlein A.J."/>
            <person name="Ansell B.R."/>
            <person name="Breugelmans B."/>
            <person name="Hofmann A."/>
            <person name="Qu J."/>
            <person name="Dugan S."/>
            <person name="Lee S.L."/>
            <person name="Chao H."/>
            <person name="Dinh H."/>
            <person name="Han Y."/>
            <person name="Doddapaneni H.V."/>
            <person name="Worley K.C."/>
            <person name="Muzny D.M."/>
            <person name="Ioannidis P."/>
            <person name="Waterhouse R.M."/>
            <person name="Zdobnov E.M."/>
            <person name="James P.J."/>
            <person name="Bagnall N.H."/>
            <person name="Kotze A.C."/>
            <person name="Gibbs R.A."/>
            <person name="Richards S."/>
            <person name="Batterham P."/>
            <person name="Gasser R.B."/>
        </authorList>
    </citation>
    <scope>NUCLEOTIDE SEQUENCE [LARGE SCALE GENOMIC DNA]</scope>
    <source>
        <strain evidence="1 2">LS</strain>
        <tissue evidence="1">Full body</tissue>
    </source>
</reference>
<comment type="caution">
    <text evidence="1">The sequence shown here is derived from an EMBL/GenBank/DDBJ whole genome shotgun (WGS) entry which is preliminary data.</text>
</comment>
<evidence type="ECO:0000313" key="1">
    <source>
        <dbReference type="EMBL" id="KNC26919.1"/>
    </source>
</evidence>
<proteinExistence type="predicted"/>
<dbReference type="EMBL" id="JRES01000946">
    <property type="protein sequence ID" value="KNC26919.1"/>
    <property type="molecule type" value="Genomic_DNA"/>
</dbReference>
<name>A0A0L0C678_LUCCU</name>
<sequence length="105" mass="11823">MYLTSDTYLRVTLPERMHGGRADDKLSFSSITTVLSIPTSTPTLLPHALTRHLTSPPMVSITARDCPSTMIIRSSAYAHSLQDRTRSPYRGFIMRFHMNGPQMEP</sequence>
<accession>A0A0L0C678</accession>
<evidence type="ECO:0000313" key="2">
    <source>
        <dbReference type="Proteomes" id="UP000037069"/>
    </source>
</evidence>
<keyword evidence="2" id="KW-1185">Reference proteome</keyword>